<feature type="compositionally biased region" description="Acidic residues" evidence="1">
    <location>
        <begin position="22"/>
        <end position="31"/>
    </location>
</feature>
<reference evidence="2 3" key="1">
    <citation type="journal article" date="2017" name="Genome Announc.">
        <title>Complete Genome Sequence of Burkholderia stabilis FERMP-21014.</title>
        <authorList>
            <person name="Konishi K."/>
            <person name="Kumagai T."/>
            <person name="Sakasegawa S."/>
            <person name="Tamura T."/>
        </authorList>
    </citation>
    <scope>NUCLEOTIDE SEQUENCE [LARGE SCALE GENOMIC DNA]</scope>
    <source>
        <strain evidence="2 3">FERMP-21014</strain>
    </source>
</reference>
<dbReference type="EMBL" id="AP018112">
    <property type="protein sequence ID" value="BAX60628.1"/>
    <property type="molecule type" value="Genomic_DNA"/>
</dbReference>
<feature type="compositionally biased region" description="Basic and acidic residues" evidence="1">
    <location>
        <begin position="1"/>
        <end position="12"/>
    </location>
</feature>
<feature type="region of interest" description="Disordered" evidence="1">
    <location>
        <begin position="1"/>
        <end position="31"/>
    </location>
</feature>
<evidence type="ECO:0000313" key="3">
    <source>
        <dbReference type="Proteomes" id="UP000218432"/>
    </source>
</evidence>
<accession>A0A1Y1BQP2</accession>
<name>A0A1Y1BQP2_9BURK</name>
<organism evidence="2 3">
    <name type="scientific">Burkholderia stabilis</name>
    <dbReference type="NCBI Taxonomy" id="95485"/>
    <lineage>
        <taxon>Bacteria</taxon>
        <taxon>Pseudomonadati</taxon>
        <taxon>Pseudomonadota</taxon>
        <taxon>Betaproteobacteria</taxon>
        <taxon>Burkholderiales</taxon>
        <taxon>Burkholderiaceae</taxon>
        <taxon>Burkholderia</taxon>
        <taxon>Burkholderia cepacia complex</taxon>
    </lineage>
</organism>
<sequence length="31" mass="3393">MKCGRCDARLPGDDVIMPTSMPDDDAQQTQP</sequence>
<dbReference type="Proteomes" id="UP000218432">
    <property type="component" value="Chromosome 2"/>
</dbReference>
<evidence type="ECO:0000313" key="2">
    <source>
        <dbReference type="EMBL" id="BAX60628.1"/>
    </source>
</evidence>
<protein>
    <submittedName>
        <fullName evidence="2">Uncharacterized protein</fullName>
    </submittedName>
</protein>
<gene>
    <name evidence="2" type="ORF">BSFP_034890</name>
</gene>
<proteinExistence type="predicted"/>
<dbReference type="AlphaFoldDB" id="A0A1Y1BQP2"/>
<evidence type="ECO:0000256" key="1">
    <source>
        <dbReference type="SAM" id="MobiDB-lite"/>
    </source>
</evidence>